<keyword evidence="1" id="KW-0175">Coiled coil</keyword>
<dbReference type="OrthoDB" id="264407at2759"/>
<dbReference type="AlphaFoldDB" id="A0A061IWH2"/>
<dbReference type="GO" id="GO:0005768">
    <property type="term" value="C:endosome"/>
    <property type="evidence" value="ECO:0007669"/>
    <property type="project" value="TreeGrafter"/>
</dbReference>
<reference evidence="2 3" key="1">
    <citation type="submission" date="2013-07" db="EMBL/GenBank/DDBJ databases">
        <authorList>
            <person name="Stoco P.H."/>
            <person name="Wagner G."/>
            <person name="Gerber A."/>
            <person name="Zaha A."/>
            <person name="Thompson C."/>
            <person name="Bartholomeu D.C."/>
            <person name="Luckemeyer D.D."/>
            <person name="Bahia D."/>
            <person name="Loreto E."/>
            <person name="Prestes E.B."/>
            <person name="Lima F.M."/>
            <person name="Rodrigues-Luiz G."/>
            <person name="Vallejo G.A."/>
            <person name="Filho J.F."/>
            <person name="Monteiro K.M."/>
            <person name="Tyler K.M."/>
            <person name="de Almeida L.G."/>
            <person name="Ortiz M.F."/>
            <person name="Siervo M.A."/>
            <person name="de Moraes M.H."/>
            <person name="Cunha O.L."/>
            <person name="Mendonca-Neto R."/>
            <person name="Silva R."/>
            <person name="Teixeira S.M."/>
            <person name="Murta S.M."/>
            <person name="Sincero T.C."/>
            <person name="Mendes T.A."/>
            <person name="Urmenyi T.P."/>
            <person name="Silva V.G."/>
            <person name="da Rocha W.D."/>
            <person name="Andersson B."/>
            <person name="Romanha A.J."/>
            <person name="Steindel M."/>
            <person name="de Vasconcelos A.T."/>
            <person name="Grisard E.C."/>
        </authorList>
    </citation>
    <scope>NUCLEOTIDE SEQUENCE [LARGE SCALE GENOMIC DNA]</scope>
    <source>
        <strain evidence="2 3">SC58</strain>
    </source>
</reference>
<dbReference type="Proteomes" id="UP000031737">
    <property type="component" value="Unassembled WGS sequence"/>
</dbReference>
<dbReference type="VEuPathDB" id="TriTrypDB:TRSC58_06107"/>
<protein>
    <recommendedName>
        <fullName evidence="4">C2 domain-containing protein</fullName>
    </recommendedName>
</protein>
<dbReference type="PANTHER" id="PTHR15157">
    <property type="entry name" value="UV RADIATION RESISTANCE-ASSOCIATED GENE PROTEIN"/>
    <property type="match status" value="1"/>
</dbReference>
<gene>
    <name evidence="2" type="ORF">TRSC58_06107</name>
</gene>
<organism evidence="2 3">
    <name type="scientific">Trypanosoma rangeli SC58</name>
    <dbReference type="NCBI Taxonomy" id="429131"/>
    <lineage>
        <taxon>Eukaryota</taxon>
        <taxon>Discoba</taxon>
        <taxon>Euglenozoa</taxon>
        <taxon>Kinetoplastea</taxon>
        <taxon>Metakinetoplastina</taxon>
        <taxon>Trypanosomatida</taxon>
        <taxon>Trypanosomatidae</taxon>
        <taxon>Trypanosoma</taxon>
        <taxon>Herpetosoma</taxon>
    </lineage>
</organism>
<accession>A0A061IWH2</accession>
<dbReference type="GO" id="GO:0000323">
    <property type="term" value="C:lytic vacuole"/>
    <property type="evidence" value="ECO:0007669"/>
    <property type="project" value="TreeGrafter"/>
</dbReference>
<proteinExistence type="predicted"/>
<evidence type="ECO:0000256" key="1">
    <source>
        <dbReference type="ARBA" id="ARBA00023054"/>
    </source>
</evidence>
<evidence type="ECO:0008006" key="4">
    <source>
        <dbReference type="Google" id="ProtNLM"/>
    </source>
</evidence>
<evidence type="ECO:0000313" key="3">
    <source>
        <dbReference type="Proteomes" id="UP000031737"/>
    </source>
</evidence>
<evidence type="ECO:0000313" key="2">
    <source>
        <dbReference type="EMBL" id="ESL06221.1"/>
    </source>
</evidence>
<name>A0A061IWH2_TRYRA</name>
<dbReference type="EMBL" id="AUPL01006107">
    <property type="protein sequence ID" value="ESL06221.1"/>
    <property type="molecule type" value="Genomic_DNA"/>
</dbReference>
<keyword evidence="3" id="KW-1185">Reference proteome</keyword>
<comment type="caution">
    <text evidence="2">The sequence shown here is derived from an EMBL/GenBank/DDBJ whole genome shotgun (WGS) entry which is preliminary data.</text>
</comment>
<dbReference type="PANTHER" id="PTHR15157:SF5">
    <property type="entry name" value="UV RADIATION RESISTANCE-ASSOCIATED GENE PROTEIN"/>
    <property type="match status" value="1"/>
</dbReference>
<dbReference type="GO" id="GO:0035493">
    <property type="term" value="P:SNARE complex assembly"/>
    <property type="evidence" value="ECO:0007669"/>
    <property type="project" value="TreeGrafter"/>
</dbReference>
<dbReference type="GO" id="GO:0000149">
    <property type="term" value="F:SNARE binding"/>
    <property type="evidence" value="ECO:0007669"/>
    <property type="project" value="TreeGrafter"/>
</dbReference>
<sequence>MAVPLLPAEFRCFRHITHIYARNISLPAVKTTVEAPDDDEVEASALDTATMCAAVRCGRRAALRLRFVSSYFVLSLPPGKAESVQVSAGDRRIYTSEVRRNTQNPVWDHIPEVTLERFREVTCFVFSLYCCTTHSEEAVAAPETDFLFYEMLIQTSHVEYVAASMTKADALPCLPYHVENRPNSFVVLLRCTDGVFFPKHQGMQVDEEGAVVDPIQTPYLGEDGDRLRRLTDADAVRSRGKGIHLPQEKITLGDLKTCATATLAWSYLSELAADRRGELQDDIDGMMESSYGEAAAVAQRAMLEARLTEACEESECLFGELRELRARYKGEQEAMTLQMAQLKELQASIALEAVREQETRERLPEHELSLATLRVQLDGVRRLRLEELRVMFPINEGAAGFADTICGYCLPERGKGLGETNDTRHDWGLALGATAHLLTTAATIYGCALPRPLLLCGGRSCVMEKSGLATAAVISPVTGLGDVKLPLFCARAADRPLMAAAMQLLLEDVAAVAKAMGRYDVAADAENGDGRLGAMLKQLLAPM</sequence>